<evidence type="ECO:0000313" key="4">
    <source>
        <dbReference type="Proteomes" id="UP001151760"/>
    </source>
</evidence>
<evidence type="ECO:0000313" key="3">
    <source>
        <dbReference type="EMBL" id="GJT46396.1"/>
    </source>
</evidence>
<feature type="coiled-coil region" evidence="1">
    <location>
        <begin position="285"/>
        <end position="354"/>
    </location>
</feature>
<dbReference type="Proteomes" id="UP001151760">
    <property type="component" value="Unassembled WGS sequence"/>
</dbReference>
<keyword evidence="4" id="KW-1185">Reference proteome</keyword>
<feature type="compositionally biased region" description="Low complexity" evidence="2">
    <location>
        <begin position="110"/>
        <end position="122"/>
    </location>
</feature>
<protein>
    <submittedName>
        <fullName evidence="3">Uncharacterized protein</fullName>
    </submittedName>
</protein>
<organism evidence="3 4">
    <name type="scientific">Tanacetum coccineum</name>
    <dbReference type="NCBI Taxonomy" id="301880"/>
    <lineage>
        <taxon>Eukaryota</taxon>
        <taxon>Viridiplantae</taxon>
        <taxon>Streptophyta</taxon>
        <taxon>Embryophyta</taxon>
        <taxon>Tracheophyta</taxon>
        <taxon>Spermatophyta</taxon>
        <taxon>Magnoliopsida</taxon>
        <taxon>eudicotyledons</taxon>
        <taxon>Gunneridae</taxon>
        <taxon>Pentapetalae</taxon>
        <taxon>asterids</taxon>
        <taxon>campanulids</taxon>
        <taxon>Asterales</taxon>
        <taxon>Asteraceae</taxon>
        <taxon>Asteroideae</taxon>
        <taxon>Anthemideae</taxon>
        <taxon>Anthemidinae</taxon>
        <taxon>Tanacetum</taxon>
    </lineage>
</organism>
<dbReference type="EMBL" id="BQNB010015981">
    <property type="protein sequence ID" value="GJT46396.1"/>
    <property type="molecule type" value="Genomic_DNA"/>
</dbReference>
<evidence type="ECO:0000256" key="1">
    <source>
        <dbReference type="SAM" id="Coils"/>
    </source>
</evidence>
<feature type="region of interest" description="Disordered" evidence="2">
    <location>
        <begin position="110"/>
        <end position="140"/>
    </location>
</feature>
<keyword evidence="1" id="KW-0175">Coiled coil</keyword>
<evidence type="ECO:0000256" key="2">
    <source>
        <dbReference type="SAM" id="MobiDB-lite"/>
    </source>
</evidence>
<proteinExistence type="predicted"/>
<sequence>MSNTNNTMQTQIGWLKQGESINVQDLETNLYWEFGKFTSRDGETLESYYSSHNGKAATRNKGKAIVNSPPPTYDQEPAMVAENDEMSKEKEIDKLMDLISLSFKKIYKPTNNNLRTSSNTSRANHDNSPRTNRGTRYDNQRAVNVAGARETIAYHKEKMLLCKQEEAEIKLSAEQVNWRDDTDDKPEDQELEAHYLYMAKIQEVTLDPADNSRPIFDVEPLQKVHNDDDNYNVFANDREHPGQPESVNHTYLDEQGDTNITNYSLVMSTNGKKADQDDDDLTRECDLLASLIEKLKCEIDDSKNRNKFLESSNQTLVDKLKIEIENFKNKNKCLESSNNHFKEANTELAKYNQLMFKDLKKFQAKLDRYHDVNYASKVEIECAKAKGELVSHKMSSEKSFNEYT</sequence>
<accession>A0ABQ5E6A6</accession>
<gene>
    <name evidence="3" type="ORF">Tco_0955111</name>
</gene>
<comment type="caution">
    <text evidence="3">The sequence shown here is derived from an EMBL/GenBank/DDBJ whole genome shotgun (WGS) entry which is preliminary data.</text>
</comment>
<name>A0ABQ5E6A6_9ASTR</name>
<reference evidence="3" key="2">
    <citation type="submission" date="2022-01" db="EMBL/GenBank/DDBJ databases">
        <authorList>
            <person name="Yamashiro T."/>
            <person name="Shiraishi A."/>
            <person name="Satake H."/>
            <person name="Nakayama K."/>
        </authorList>
    </citation>
    <scope>NUCLEOTIDE SEQUENCE</scope>
</reference>
<reference evidence="3" key="1">
    <citation type="journal article" date="2022" name="Int. J. Mol. Sci.">
        <title>Draft Genome of Tanacetum Coccineum: Genomic Comparison of Closely Related Tanacetum-Family Plants.</title>
        <authorList>
            <person name="Yamashiro T."/>
            <person name="Shiraishi A."/>
            <person name="Nakayama K."/>
            <person name="Satake H."/>
        </authorList>
    </citation>
    <scope>NUCLEOTIDE SEQUENCE</scope>
</reference>